<reference evidence="1 2" key="1">
    <citation type="submission" date="2020-05" db="EMBL/GenBank/DDBJ databases">
        <title>Aquincola sp. isolate from soil.</title>
        <authorList>
            <person name="Han J."/>
            <person name="Kim D.-U."/>
        </authorList>
    </citation>
    <scope>NUCLEOTIDE SEQUENCE [LARGE SCALE GENOMIC DNA]</scope>
    <source>
        <strain evidence="1 2">S2</strain>
    </source>
</reference>
<comment type="caution">
    <text evidence="1">The sequence shown here is derived from an EMBL/GenBank/DDBJ whole genome shotgun (WGS) entry which is preliminary data.</text>
</comment>
<evidence type="ECO:0000313" key="2">
    <source>
        <dbReference type="Proteomes" id="UP000737171"/>
    </source>
</evidence>
<organism evidence="1 2">
    <name type="scientific">Pseudaquabacterium terrae</name>
    <dbReference type="NCBI Taxonomy" id="2732868"/>
    <lineage>
        <taxon>Bacteria</taxon>
        <taxon>Pseudomonadati</taxon>
        <taxon>Pseudomonadota</taxon>
        <taxon>Betaproteobacteria</taxon>
        <taxon>Burkholderiales</taxon>
        <taxon>Sphaerotilaceae</taxon>
        <taxon>Pseudaquabacterium</taxon>
    </lineage>
</organism>
<gene>
    <name evidence="1" type="ORF">HLB44_00145</name>
</gene>
<proteinExistence type="predicted"/>
<evidence type="ECO:0000313" key="1">
    <source>
        <dbReference type="EMBL" id="NRF65383.1"/>
    </source>
</evidence>
<sequence>MPNLTFSSPALPGTPAPVGVTFAVYAPFGTDEVLSEYPSGTAQPIQQHPLVQHLVQVSQCGVHVSALIDLHGDDSYLVDIPANKPLSMQIASRWKQDMHSPRTLAGFLRRARQLHPETAMVFALEGHGAGFLPELDISQLTTANLTQNGSLQWKITEGQGEPLLPMGSPLLPMGSPLLPMGSPLLPVNHLPLSTWGLGHALKDAQGAGRKLAVIHFNNCFNMAVEVLHTVAPFADVATGYMNYNFFTSGETYPNAFNKLKTAGSATTQQFAQWLAEANRDLLASKTHHPTTGGVVPLSRLPQIAGRIDVLAQALVGVLSSATPEQRPAVVSRVRTALVKAQQYDTVGAPKLDAPDELTDLCSLAEQLRSFLGSAAVADAAAQLQAALGGIKVYGAKTTPWIAPETIWDFSRPTLAMNILCPDPLLGGLWDWRSPYYLQKVATPVQPQVIDFLKSTAWVDFIIEYHRQAPFVGLRPAAIPAYPIFNRKHTLP</sequence>
<protein>
    <submittedName>
        <fullName evidence="1">Uncharacterized protein</fullName>
    </submittedName>
</protein>
<dbReference type="PANTHER" id="PTHR37835">
    <property type="entry name" value="ALPHA-CLOSTRIPAIN"/>
    <property type="match status" value="1"/>
</dbReference>
<dbReference type="RefSeq" id="WP_173119386.1">
    <property type="nucleotide sequence ID" value="NZ_JABRWJ010000001.1"/>
</dbReference>
<keyword evidence="2" id="KW-1185">Reference proteome</keyword>
<accession>A0ABX2EBY4</accession>
<dbReference type="EMBL" id="JABRWJ010000001">
    <property type="protein sequence ID" value="NRF65383.1"/>
    <property type="molecule type" value="Genomic_DNA"/>
</dbReference>
<dbReference type="PANTHER" id="PTHR37835:SF1">
    <property type="entry name" value="ALPHA-CLOSTRIPAIN"/>
    <property type="match status" value="1"/>
</dbReference>
<name>A0ABX2EBY4_9BURK</name>
<dbReference type="Proteomes" id="UP000737171">
    <property type="component" value="Unassembled WGS sequence"/>
</dbReference>
<dbReference type="InterPro" id="IPR005077">
    <property type="entry name" value="Peptidase_C11"/>
</dbReference>